<feature type="domain" description="Enoyl reductase (ER)" evidence="5">
    <location>
        <begin position="12"/>
        <end position="344"/>
    </location>
</feature>
<evidence type="ECO:0000256" key="3">
    <source>
        <dbReference type="ARBA" id="ARBA00023002"/>
    </source>
</evidence>
<accession>A0A3T1D205</accession>
<dbReference type="KEGG" id="cohn:KCTCHS21_15510"/>
<dbReference type="InterPro" id="IPR020843">
    <property type="entry name" value="ER"/>
</dbReference>
<dbReference type="InterPro" id="IPR036291">
    <property type="entry name" value="NAD(P)-bd_dom_sf"/>
</dbReference>
<dbReference type="InterPro" id="IPR002328">
    <property type="entry name" value="ADH_Zn_CS"/>
</dbReference>
<dbReference type="InterPro" id="IPR013149">
    <property type="entry name" value="ADH-like_C"/>
</dbReference>
<dbReference type="CDD" id="cd08258">
    <property type="entry name" value="Zn_ADH4"/>
    <property type="match status" value="1"/>
</dbReference>
<evidence type="ECO:0000313" key="7">
    <source>
        <dbReference type="Proteomes" id="UP000289856"/>
    </source>
</evidence>
<dbReference type="SUPFAM" id="SSF51735">
    <property type="entry name" value="NAD(P)-binding Rossmann-fold domains"/>
    <property type="match status" value="1"/>
</dbReference>
<reference evidence="6 7" key="1">
    <citation type="submission" date="2019-01" db="EMBL/GenBank/DDBJ databases">
        <title>Complete genome sequence of Cohnella hallensis HS21 isolated from Korean fir (Abies koreana) rhizospheric soil.</title>
        <authorList>
            <person name="Jiang L."/>
            <person name="Kang S.W."/>
            <person name="Kim S."/>
            <person name="Jung J."/>
            <person name="Kim C.Y."/>
            <person name="Kim D.H."/>
            <person name="Kim S.W."/>
            <person name="Lee J."/>
        </authorList>
    </citation>
    <scope>NUCLEOTIDE SEQUENCE [LARGE SCALE GENOMIC DNA]</scope>
    <source>
        <strain evidence="6 7">HS21</strain>
    </source>
</reference>
<keyword evidence="1 4" id="KW-0479">Metal-binding</keyword>
<sequence>MKMKALVQYEKGSKKVRLEEIPVPDDLGPKEILMQVQAVGVCGSDLHIYHGTNGFYVKPRLVLGHEYSGTVVEVGSSVKMFKKGDRIVSETPIYVCDACVYCRSGQFDLCPHRLAFGATADGGMAQYVKTREGICHHVPDSISYEQAALTEPVSVAYNAVAHHSHIQPGDHVVIIGPGPIGLMCLQMAKLSSPGHLTIIGTKRDAKRLELAKSFGADEVIIVEEEDAVAKVTQVGDGFGADLVVDCVGISATLQQSMEMVRQGGQITKVGWGPAPVGFSLDPIIQKAVRLQGSFSHKYYQWENVLKLMDKKKIDPMPMTKIYAMDDWEQAFDEMHSLDHAKSIILPNA</sequence>
<keyword evidence="2 4" id="KW-0862">Zinc</keyword>
<evidence type="ECO:0000256" key="2">
    <source>
        <dbReference type="ARBA" id="ARBA00022833"/>
    </source>
</evidence>
<evidence type="ECO:0000256" key="4">
    <source>
        <dbReference type="RuleBase" id="RU361277"/>
    </source>
</evidence>
<proteinExistence type="inferred from homology"/>
<keyword evidence="7" id="KW-1185">Reference proteome</keyword>
<dbReference type="SMART" id="SM00829">
    <property type="entry name" value="PKS_ER"/>
    <property type="match status" value="1"/>
</dbReference>
<dbReference type="InterPro" id="IPR013154">
    <property type="entry name" value="ADH-like_N"/>
</dbReference>
<dbReference type="GO" id="GO:0008270">
    <property type="term" value="F:zinc ion binding"/>
    <property type="evidence" value="ECO:0007669"/>
    <property type="project" value="InterPro"/>
</dbReference>
<dbReference type="Pfam" id="PF00107">
    <property type="entry name" value="ADH_zinc_N"/>
    <property type="match status" value="1"/>
</dbReference>
<evidence type="ECO:0000256" key="1">
    <source>
        <dbReference type="ARBA" id="ARBA00022723"/>
    </source>
</evidence>
<dbReference type="Gene3D" id="3.40.50.720">
    <property type="entry name" value="NAD(P)-binding Rossmann-like Domain"/>
    <property type="match status" value="1"/>
</dbReference>
<dbReference type="GO" id="GO:0016491">
    <property type="term" value="F:oxidoreductase activity"/>
    <property type="evidence" value="ECO:0007669"/>
    <property type="project" value="UniProtKB-KW"/>
</dbReference>
<dbReference type="InterPro" id="IPR050129">
    <property type="entry name" value="Zn_alcohol_dh"/>
</dbReference>
<dbReference type="Proteomes" id="UP000289856">
    <property type="component" value="Chromosome"/>
</dbReference>
<dbReference type="OrthoDB" id="9777057at2"/>
<evidence type="ECO:0000313" key="6">
    <source>
        <dbReference type="EMBL" id="BBI32152.1"/>
    </source>
</evidence>
<dbReference type="EMBL" id="AP019400">
    <property type="protein sequence ID" value="BBI32152.1"/>
    <property type="molecule type" value="Genomic_DNA"/>
</dbReference>
<comment type="cofactor">
    <cofactor evidence="4">
        <name>Zn(2+)</name>
        <dbReference type="ChEBI" id="CHEBI:29105"/>
    </cofactor>
</comment>
<dbReference type="SUPFAM" id="SSF50129">
    <property type="entry name" value="GroES-like"/>
    <property type="match status" value="1"/>
</dbReference>
<organism evidence="6 7">
    <name type="scientific">Cohnella abietis</name>
    <dbReference type="NCBI Taxonomy" id="2507935"/>
    <lineage>
        <taxon>Bacteria</taxon>
        <taxon>Bacillati</taxon>
        <taxon>Bacillota</taxon>
        <taxon>Bacilli</taxon>
        <taxon>Bacillales</taxon>
        <taxon>Paenibacillaceae</taxon>
        <taxon>Cohnella</taxon>
    </lineage>
</organism>
<dbReference type="RefSeq" id="WP_130606488.1">
    <property type="nucleotide sequence ID" value="NZ_AP019400.1"/>
</dbReference>
<dbReference type="PANTHER" id="PTHR43401:SF2">
    <property type="entry name" value="L-THREONINE 3-DEHYDROGENASE"/>
    <property type="match status" value="1"/>
</dbReference>
<gene>
    <name evidence="6" type="ORF">KCTCHS21_15510</name>
</gene>
<dbReference type="Pfam" id="PF08240">
    <property type="entry name" value="ADH_N"/>
    <property type="match status" value="1"/>
</dbReference>
<keyword evidence="3" id="KW-0560">Oxidoreductase</keyword>
<name>A0A3T1D205_9BACL</name>
<dbReference type="PANTHER" id="PTHR43401">
    <property type="entry name" value="L-THREONINE 3-DEHYDROGENASE"/>
    <property type="match status" value="1"/>
</dbReference>
<dbReference type="PROSITE" id="PS00059">
    <property type="entry name" value="ADH_ZINC"/>
    <property type="match status" value="1"/>
</dbReference>
<comment type="similarity">
    <text evidence="4">Belongs to the zinc-containing alcohol dehydrogenase family.</text>
</comment>
<dbReference type="AlphaFoldDB" id="A0A3T1D205"/>
<evidence type="ECO:0000259" key="5">
    <source>
        <dbReference type="SMART" id="SM00829"/>
    </source>
</evidence>
<dbReference type="Gene3D" id="3.90.180.10">
    <property type="entry name" value="Medium-chain alcohol dehydrogenases, catalytic domain"/>
    <property type="match status" value="1"/>
</dbReference>
<dbReference type="InterPro" id="IPR011032">
    <property type="entry name" value="GroES-like_sf"/>
</dbReference>
<protein>
    <submittedName>
        <fullName evidence="6">Zn-dependent alcohol dehydrogenase</fullName>
    </submittedName>
</protein>